<organism evidence="5 6">
    <name type="scientific">Luoshenia tenuis</name>
    <dbReference type="NCBI Taxonomy" id="2763654"/>
    <lineage>
        <taxon>Bacteria</taxon>
        <taxon>Bacillati</taxon>
        <taxon>Bacillota</taxon>
        <taxon>Clostridia</taxon>
        <taxon>Christensenellales</taxon>
        <taxon>Christensenellaceae</taxon>
        <taxon>Luoshenia</taxon>
    </lineage>
</organism>
<dbReference type="GO" id="GO:0043565">
    <property type="term" value="F:sequence-specific DNA binding"/>
    <property type="evidence" value="ECO:0007669"/>
    <property type="project" value="InterPro"/>
</dbReference>
<keyword evidence="6" id="KW-1185">Reference proteome</keyword>
<feature type="domain" description="HTH araC/xylS-type" evidence="4">
    <location>
        <begin position="186"/>
        <end position="284"/>
    </location>
</feature>
<dbReference type="InterPro" id="IPR020449">
    <property type="entry name" value="Tscrpt_reg_AraC-type_HTH"/>
</dbReference>
<dbReference type="AlphaFoldDB" id="A0A926HN36"/>
<dbReference type="Pfam" id="PF12833">
    <property type="entry name" value="HTH_18"/>
    <property type="match status" value="1"/>
</dbReference>
<dbReference type="Proteomes" id="UP000654279">
    <property type="component" value="Unassembled WGS sequence"/>
</dbReference>
<dbReference type="SUPFAM" id="SSF46689">
    <property type="entry name" value="Homeodomain-like"/>
    <property type="match status" value="2"/>
</dbReference>
<dbReference type="PRINTS" id="PR00032">
    <property type="entry name" value="HTHARAC"/>
</dbReference>
<dbReference type="Pfam" id="PF02311">
    <property type="entry name" value="AraC_binding"/>
    <property type="match status" value="1"/>
</dbReference>
<dbReference type="InterPro" id="IPR018060">
    <property type="entry name" value="HTH_AraC"/>
</dbReference>
<dbReference type="InterPro" id="IPR018062">
    <property type="entry name" value="HTH_AraC-typ_CS"/>
</dbReference>
<dbReference type="Gene3D" id="1.10.10.60">
    <property type="entry name" value="Homeodomain-like"/>
    <property type="match status" value="2"/>
</dbReference>
<dbReference type="InterPro" id="IPR003313">
    <property type="entry name" value="AraC-bd"/>
</dbReference>
<evidence type="ECO:0000313" key="6">
    <source>
        <dbReference type="Proteomes" id="UP000654279"/>
    </source>
</evidence>
<keyword evidence="1" id="KW-0805">Transcription regulation</keyword>
<dbReference type="PROSITE" id="PS01124">
    <property type="entry name" value="HTH_ARAC_FAMILY_2"/>
    <property type="match status" value="1"/>
</dbReference>
<keyword evidence="3" id="KW-0804">Transcription</keyword>
<dbReference type="SUPFAM" id="SSF51215">
    <property type="entry name" value="Regulatory protein AraC"/>
    <property type="match status" value="1"/>
</dbReference>
<gene>
    <name evidence="5" type="ORF">H8699_12045</name>
</gene>
<evidence type="ECO:0000256" key="3">
    <source>
        <dbReference type="ARBA" id="ARBA00023163"/>
    </source>
</evidence>
<accession>A0A926HN36</accession>
<dbReference type="EMBL" id="JACRSO010000006">
    <property type="protein sequence ID" value="MBC8530164.1"/>
    <property type="molecule type" value="Genomic_DNA"/>
</dbReference>
<comment type="caution">
    <text evidence="5">The sequence shown here is derived from an EMBL/GenBank/DDBJ whole genome shotgun (WGS) entry which is preliminary data.</text>
</comment>
<protein>
    <submittedName>
        <fullName evidence="5">Helix-turn-helix transcriptional regulator</fullName>
    </submittedName>
</protein>
<dbReference type="GO" id="GO:0003700">
    <property type="term" value="F:DNA-binding transcription factor activity"/>
    <property type="evidence" value="ECO:0007669"/>
    <property type="project" value="InterPro"/>
</dbReference>
<dbReference type="RefSeq" id="WP_249285898.1">
    <property type="nucleotide sequence ID" value="NZ_JACRSO010000006.1"/>
</dbReference>
<dbReference type="SMART" id="SM00342">
    <property type="entry name" value="HTH_ARAC"/>
    <property type="match status" value="1"/>
</dbReference>
<keyword evidence="2" id="KW-0238">DNA-binding</keyword>
<sequence length="296" mass="35333">MREAVPKHQVIEYLKEEPFYIANVRFSAVNDYYAINSHWHEELEIAYILEGNPHHYIDGECIQSEAGRLIVTNSESVHHVTCEFEHSREEAISAVVLLIHNRFIMENFPEYGTLWFTNNKRQTKPEIRDIMLWLSAYAEKKEHRPQEYLYVKGLLLQLLYYMYEEGIVSRKDQTAIVKRQNIQPLKDILVYVEEHYQLPLAQADVANQFYLSQQYFSRYFKQCTGITFTEHITRYRLEKAIKELRDTDKRIVDIALDNGFTEERRFAFAFKKFYGVSPLQYRRQLHASDKKDDLIK</sequence>
<evidence type="ECO:0000313" key="5">
    <source>
        <dbReference type="EMBL" id="MBC8530164.1"/>
    </source>
</evidence>
<reference evidence="5" key="1">
    <citation type="submission" date="2020-08" db="EMBL/GenBank/DDBJ databases">
        <title>Genome public.</title>
        <authorList>
            <person name="Liu C."/>
            <person name="Sun Q."/>
        </authorList>
    </citation>
    <scope>NUCLEOTIDE SEQUENCE</scope>
    <source>
        <strain evidence="5">NSJ-44</strain>
    </source>
</reference>
<dbReference type="PANTHER" id="PTHR43280:SF28">
    <property type="entry name" value="HTH-TYPE TRANSCRIPTIONAL ACTIVATOR RHAS"/>
    <property type="match status" value="1"/>
</dbReference>
<evidence type="ECO:0000259" key="4">
    <source>
        <dbReference type="PROSITE" id="PS01124"/>
    </source>
</evidence>
<dbReference type="Gene3D" id="2.60.120.10">
    <property type="entry name" value="Jelly Rolls"/>
    <property type="match status" value="1"/>
</dbReference>
<proteinExistence type="predicted"/>
<dbReference type="InterPro" id="IPR009057">
    <property type="entry name" value="Homeodomain-like_sf"/>
</dbReference>
<evidence type="ECO:0000256" key="1">
    <source>
        <dbReference type="ARBA" id="ARBA00023015"/>
    </source>
</evidence>
<dbReference type="PROSITE" id="PS00041">
    <property type="entry name" value="HTH_ARAC_FAMILY_1"/>
    <property type="match status" value="1"/>
</dbReference>
<name>A0A926HN36_9FIRM</name>
<evidence type="ECO:0000256" key="2">
    <source>
        <dbReference type="ARBA" id="ARBA00023125"/>
    </source>
</evidence>
<dbReference type="InterPro" id="IPR037923">
    <property type="entry name" value="HTH-like"/>
</dbReference>
<dbReference type="PANTHER" id="PTHR43280">
    <property type="entry name" value="ARAC-FAMILY TRANSCRIPTIONAL REGULATOR"/>
    <property type="match status" value="1"/>
</dbReference>
<dbReference type="InterPro" id="IPR014710">
    <property type="entry name" value="RmlC-like_jellyroll"/>
</dbReference>